<dbReference type="AlphaFoldDB" id="A0A816F1R3"/>
<organism evidence="2 3">
    <name type="scientific">Adineta ricciae</name>
    <name type="common">Rotifer</name>
    <dbReference type="NCBI Taxonomy" id="249248"/>
    <lineage>
        <taxon>Eukaryota</taxon>
        <taxon>Metazoa</taxon>
        <taxon>Spiralia</taxon>
        <taxon>Gnathifera</taxon>
        <taxon>Rotifera</taxon>
        <taxon>Eurotatoria</taxon>
        <taxon>Bdelloidea</taxon>
        <taxon>Adinetida</taxon>
        <taxon>Adinetidae</taxon>
        <taxon>Adineta</taxon>
    </lineage>
</organism>
<dbReference type="Proteomes" id="UP000663828">
    <property type="component" value="Unassembled WGS sequence"/>
</dbReference>
<keyword evidence="1" id="KW-0472">Membrane</keyword>
<name>A0A816F1R3_ADIRI</name>
<keyword evidence="3" id="KW-1185">Reference proteome</keyword>
<feature type="transmembrane region" description="Helical" evidence="1">
    <location>
        <begin position="12"/>
        <end position="40"/>
    </location>
</feature>
<evidence type="ECO:0000313" key="2">
    <source>
        <dbReference type="EMBL" id="CAF1653290.1"/>
    </source>
</evidence>
<gene>
    <name evidence="2" type="ORF">XAT740_LOCUS55419</name>
</gene>
<keyword evidence="1" id="KW-1133">Transmembrane helix</keyword>
<reference evidence="2" key="1">
    <citation type="submission" date="2021-02" db="EMBL/GenBank/DDBJ databases">
        <authorList>
            <person name="Nowell W R."/>
        </authorList>
    </citation>
    <scope>NUCLEOTIDE SEQUENCE</scope>
</reference>
<evidence type="ECO:0000313" key="3">
    <source>
        <dbReference type="Proteomes" id="UP000663828"/>
    </source>
</evidence>
<comment type="caution">
    <text evidence="2">The sequence shown here is derived from an EMBL/GenBank/DDBJ whole genome shotgun (WGS) entry which is preliminary data.</text>
</comment>
<dbReference type="EMBL" id="CAJNOR010010367">
    <property type="protein sequence ID" value="CAF1653290.1"/>
    <property type="molecule type" value="Genomic_DNA"/>
</dbReference>
<evidence type="ECO:0000256" key="1">
    <source>
        <dbReference type="SAM" id="Phobius"/>
    </source>
</evidence>
<keyword evidence="1" id="KW-0812">Transmembrane</keyword>
<protein>
    <submittedName>
        <fullName evidence="2">Uncharacterized protein</fullName>
    </submittedName>
</protein>
<sequence>MRQDRRGRFMGLTSGIALGAICCLGIILLLIASTVVLSLISLYTPDHSQEWYGEHYYIKAKVLDVQSADGSLNFTNGTVVDSAELSNLCGAQYRNQGAQYFVGCHATNFVAFGPYSNSSRRRRRRTANRGFYEVGEIHLYYSTSCPPQTNRLASGNSDRFSNCIKRRLEICNKLRNDASSWLSSLGSLAQTIWPSGSSSSESITIKNITGLSNSNAIDIAGSSNLSSIIQANIALGCQYRGPISHEDINAILSSQTSPVTDPSSTLPPT</sequence>
<accession>A0A816F1R3</accession>
<proteinExistence type="predicted"/>